<proteinExistence type="predicted"/>
<dbReference type="EMBL" id="GBXM01076760">
    <property type="protein sequence ID" value="JAH31817.1"/>
    <property type="molecule type" value="Transcribed_RNA"/>
</dbReference>
<accession>A0A0E9RSL6</accession>
<reference evidence="1" key="1">
    <citation type="submission" date="2014-11" db="EMBL/GenBank/DDBJ databases">
        <authorList>
            <person name="Amaro Gonzalez C."/>
        </authorList>
    </citation>
    <scope>NUCLEOTIDE SEQUENCE</scope>
</reference>
<organism evidence="1">
    <name type="scientific">Anguilla anguilla</name>
    <name type="common">European freshwater eel</name>
    <name type="synonym">Muraena anguilla</name>
    <dbReference type="NCBI Taxonomy" id="7936"/>
    <lineage>
        <taxon>Eukaryota</taxon>
        <taxon>Metazoa</taxon>
        <taxon>Chordata</taxon>
        <taxon>Craniata</taxon>
        <taxon>Vertebrata</taxon>
        <taxon>Euteleostomi</taxon>
        <taxon>Actinopterygii</taxon>
        <taxon>Neopterygii</taxon>
        <taxon>Teleostei</taxon>
        <taxon>Anguilliformes</taxon>
        <taxon>Anguillidae</taxon>
        <taxon>Anguilla</taxon>
    </lineage>
</organism>
<dbReference type="AlphaFoldDB" id="A0A0E9RSL6"/>
<name>A0A0E9RSL6_ANGAN</name>
<sequence>MTEFLLSASFASTQMKLRSAPRSSL</sequence>
<protein>
    <submittedName>
        <fullName evidence="1">Uncharacterized protein</fullName>
    </submittedName>
</protein>
<reference evidence="1" key="2">
    <citation type="journal article" date="2015" name="Fish Shellfish Immunol.">
        <title>Early steps in the European eel (Anguilla anguilla)-Vibrio vulnificus interaction in the gills: Role of the RtxA13 toxin.</title>
        <authorList>
            <person name="Callol A."/>
            <person name="Pajuelo D."/>
            <person name="Ebbesson L."/>
            <person name="Teles M."/>
            <person name="MacKenzie S."/>
            <person name="Amaro C."/>
        </authorList>
    </citation>
    <scope>NUCLEOTIDE SEQUENCE</scope>
</reference>
<evidence type="ECO:0000313" key="1">
    <source>
        <dbReference type="EMBL" id="JAH31817.1"/>
    </source>
</evidence>